<gene>
    <name evidence="1" type="ORF">FSB_LOCUS14559</name>
</gene>
<sequence length="87" mass="9608">MQLTKSAGSQEKLSQIPTPLVPKHDQMLWVAGIKANFQLVGNREALVAAVLCNGDEQLVVQALKKGNQDIVWEIHTVVQPFKTLRSC</sequence>
<reference evidence="1" key="1">
    <citation type="submission" date="2018-02" db="EMBL/GenBank/DDBJ databases">
        <authorList>
            <person name="Cohen D.B."/>
            <person name="Kent A.D."/>
        </authorList>
    </citation>
    <scope>NUCLEOTIDE SEQUENCE</scope>
</reference>
<organism evidence="1">
    <name type="scientific">Fagus sylvatica</name>
    <name type="common">Beechnut</name>
    <dbReference type="NCBI Taxonomy" id="28930"/>
    <lineage>
        <taxon>Eukaryota</taxon>
        <taxon>Viridiplantae</taxon>
        <taxon>Streptophyta</taxon>
        <taxon>Embryophyta</taxon>
        <taxon>Tracheophyta</taxon>
        <taxon>Spermatophyta</taxon>
        <taxon>Magnoliopsida</taxon>
        <taxon>eudicotyledons</taxon>
        <taxon>Gunneridae</taxon>
        <taxon>Pentapetalae</taxon>
        <taxon>rosids</taxon>
        <taxon>fabids</taxon>
        <taxon>Fagales</taxon>
        <taxon>Fagaceae</taxon>
        <taxon>Fagus</taxon>
    </lineage>
</organism>
<proteinExistence type="predicted"/>
<name>A0A2N9F6X9_FAGSY</name>
<protein>
    <submittedName>
        <fullName evidence="1">Uncharacterized protein</fullName>
    </submittedName>
</protein>
<dbReference type="AlphaFoldDB" id="A0A2N9F6X9"/>
<dbReference type="EMBL" id="OIVN01000868">
    <property type="protein sequence ID" value="SPC86677.1"/>
    <property type="molecule type" value="Genomic_DNA"/>
</dbReference>
<accession>A0A2N9F6X9</accession>
<evidence type="ECO:0000313" key="1">
    <source>
        <dbReference type="EMBL" id="SPC86677.1"/>
    </source>
</evidence>